<protein>
    <recommendedName>
        <fullName evidence="4">Ferric reductase like transmembrane component</fullName>
    </recommendedName>
</protein>
<accession>A0ABY8PQ22</accession>
<proteinExistence type="predicted"/>
<keyword evidence="1" id="KW-0812">Transmembrane</keyword>
<gene>
    <name evidence="2" type="ORF">JRV97_10245</name>
</gene>
<dbReference type="Proteomes" id="UP001232493">
    <property type="component" value="Chromosome"/>
</dbReference>
<keyword evidence="1" id="KW-0472">Membrane</keyword>
<name>A0ABY8PQ22_9BACT</name>
<feature type="transmembrane region" description="Helical" evidence="1">
    <location>
        <begin position="57"/>
        <end position="74"/>
    </location>
</feature>
<evidence type="ECO:0000313" key="2">
    <source>
        <dbReference type="EMBL" id="WGS64725.1"/>
    </source>
</evidence>
<organism evidence="2 3">
    <name type="scientific">Marinitoga aeolica</name>
    <dbReference type="NCBI Taxonomy" id="2809031"/>
    <lineage>
        <taxon>Bacteria</taxon>
        <taxon>Thermotogati</taxon>
        <taxon>Thermotogota</taxon>
        <taxon>Thermotogae</taxon>
        <taxon>Petrotogales</taxon>
        <taxon>Petrotogaceae</taxon>
        <taxon>Marinitoga</taxon>
    </lineage>
</organism>
<keyword evidence="1" id="KW-1133">Transmembrane helix</keyword>
<feature type="transmembrane region" description="Helical" evidence="1">
    <location>
        <begin position="7"/>
        <end position="29"/>
    </location>
</feature>
<evidence type="ECO:0000256" key="1">
    <source>
        <dbReference type="SAM" id="Phobius"/>
    </source>
</evidence>
<evidence type="ECO:0008006" key="4">
    <source>
        <dbReference type="Google" id="ProtNLM"/>
    </source>
</evidence>
<evidence type="ECO:0000313" key="3">
    <source>
        <dbReference type="Proteomes" id="UP001232493"/>
    </source>
</evidence>
<dbReference type="EMBL" id="CP069362">
    <property type="protein sequence ID" value="WGS64725.1"/>
    <property type="molecule type" value="Genomic_DNA"/>
</dbReference>
<dbReference type="RefSeq" id="WP_280998590.1">
    <property type="nucleotide sequence ID" value="NZ_CP069362.1"/>
</dbReference>
<reference evidence="2 3" key="1">
    <citation type="submission" date="2021-02" db="EMBL/GenBank/DDBJ databases">
        <title>Characterization of Marinitoga sp. nov. str. BP5-C20A.</title>
        <authorList>
            <person name="Erauso G."/>
            <person name="Postec A."/>
        </authorList>
    </citation>
    <scope>NUCLEOTIDE SEQUENCE [LARGE SCALE GENOMIC DNA]</scope>
    <source>
        <strain evidence="2 3">BP5-C20A</strain>
    </source>
</reference>
<keyword evidence="3" id="KW-1185">Reference proteome</keyword>
<feature type="transmembrane region" description="Helical" evidence="1">
    <location>
        <begin position="80"/>
        <end position="100"/>
    </location>
</feature>
<sequence length="134" mass="15998">MQEIIELLGWINVFLLVFNLSLFISRRIYKYIIKDKKSKVAKYFVVIMNILKRYHKLSGILLIITGIIHGYLALNGNLYLHTGVILWLGIILMFLMYWLGKVQVFKKIWVKWHRYLGFILIVLLLIHLINPWLL</sequence>
<feature type="transmembrane region" description="Helical" evidence="1">
    <location>
        <begin position="112"/>
        <end position="133"/>
    </location>
</feature>